<evidence type="ECO:0000256" key="3">
    <source>
        <dbReference type="ARBA" id="ARBA00022692"/>
    </source>
</evidence>
<evidence type="ECO:0000256" key="6">
    <source>
        <dbReference type="SAM" id="Phobius"/>
    </source>
</evidence>
<dbReference type="GO" id="GO:0005886">
    <property type="term" value="C:plasma membrane"/>
    <property type="evidence" value="ECO:0007669"/>
    <property type="project" value="TreeGrafter"/>
</dbReference>
<feature type="transmembrane region" description="Helical" evidence="6">
    <location>
        <begin position="55"/>
        <end position="76"/>
    </location>
</feature>
<feature type="transmembrane region" description="Helical" evidence="6">
    <location>
        <begin position="141"/>
        <end position="159"/>
    </location>
</feature>
<feature type="transmembrane region" description="Helical" evidence="6">
    <location>
        <begin position="100"/>
        <end position="121"/>
    </location>
</feature>
<evidence type="ECO:0000313" key="7">
    <source>
        <dbReference type="EMBL" id="KAJ6813596.1"/>
    </source>
</evidence>
<reference evidence="7" key="2">
    <citation type="submission" date="2023-04" db="EMBL/GenBank/DDBJ databases">
        <authorList>
            <person name="Bruccoleri R.E."/>
            <person name="Oakeley E.J."/>
            <person name="Faust A.-M."/>
            <person name="Dessus-Babus S."/>
            <person name="Altorfer M."/>
            <person name="Burckhardt D."/>
            <person name="Oertli M."/>
            <person name="Naumann U."/>
            <person name="Petersen F."/>
            <person name="Wong J."/>
        </authorList>
    </citation>
    <scope>NUCLEOTIDE SEQUENCE</scope>
    <source>
        <strain evidence="7">GSM-AAB239-AS_SAM_17_03QT</strain>
        <tissue evidence="7">Leaf</tissue>
    </source>
</reference>
<gene>
    <name evidence="7" type="ORF">M6B38_142240</name>
</gene>
<evidence type="ECO:0000256" key="2">
    <source>
        <dbReference type="ARBA" id="ARBA00008974"/>
    </source>
</evidence>
<feature type="transmembrane region" description="Helical" evidence="6">
    <location>
        <begin position="171"/>
        <end position="189"/>
    </location>
</feature>
<proteinExistence type="inferred from homology"/>
<dbReference type="Gene3D" id="1.10.4160.10">
    <property type="entry name" value="Hydantoin permease"/>
    <property type="match status" value="1"/>
</dbReference>
<dbReference type="EMBL" id="JANAVB010030220">
    <property type="protein sequence ID" value="KAJ6813596.1"/>
    <property type="molecule type" value="Genomic_DNA"/>
</dbReference>
<feature type="transmembrane region" description="Helical" evidence="6">
    <location>
        <begin position="327"/>
        <end position="345"/>
    </location>
</feature>
<dbReference type="PANTHER" id="PTHR30618">
    <property type="entry name" value="NCS1 FAMILY PURINE/PYRIMIDINE TRANSPORTER"/>
    <property type="match status" value="1"/>
</dbReference>
<evidence type="ECO:0000256" key="5">
    <source>
        <dbReference type="ARBA" id="ARBA00023136"/>
    </source>
</evidence>
<accession>A0AAX6FB93</accession>
<reference evidence="7" key="1">
    <citation type="journal article" date="2023" name="GigaByte">
        <title>Genome assembly of the bearded iris, Iris pallida Lam.</title>
        <authorList>
            <person name="Bruccoleri R.E."/>
            <person name="Oakeley E.J."/>
            <person name="Faust A.M.E."/>
            <person name="Altorfer M."/>
            <person name="Dessus-Babus S."/>
            <person name="Burckhardt D."/>
            <person name="Oertli M."/>
            <person name="Naumann U."/>
            <person name="Petersen F."/>
            <person name="Wong J."/>
        </authorList>
    </citation>
    <scope>NUCLEOTIDE SEQUENCE</scope>
    <source>
        <strain evidence="7">GSM-AAB239-AS_SAM_17_03QT</strain>
    </source>
</reference>
<feature type="transmembrane region" description="Helical" evidence="6">
    <location>
        <begin position="402"/>
        <end position="427"/>
    </location>
</feature>
<keyword evidence="4 6" id="KW-1133">Transmembrane helix</keyword>
<dbReference type="Proteomes" id="UP001140949">
    <property type="component" value="Unassembled WGS sequence"/>
</dbReference>
<feature type="transmembrane region" description="Helical" evidence="6">
    <location>
        <begin position="293"/>
        <end position="315"/>
    </location>
</feature>
<dbReference type="AlphaFoldDB" id="A0AAX6FB93"/>
<keyword evidence="3 6" id="KW-0812">Transmembrane</keyword>
<evidence type="ECO:0000313" key="8">
    <source>
        <dbReference type="Proteomes" id="UP001140949"/>
    </source>
</evidence>
<dbReference type="CDD" id="cd11485">
    <property type="entry name" value="SLC-NCS1sbd_YbbW-like"/>
    <property type="match status" value="1"/>
</dbReference>
<keyword evidence="8" id="KW-1185">Reference proteome</keyword>
<keyword evidence="5 6" id="KW-0472">Membrane</keyword>
<feature type="transmembrane region" description="Helical" evidence="6">
    <location>
        <begin position="357"/>
        <end position="381"/>
    </location>
</feature>
<evidence type="ECO:0000256" key="1">
    <source>
        <dbReference type="ARBA" id="ARBA00004141"/>
    </source>
</evidence>
<dbReference type="GO" id="GO:0015205">
    <property type="term" value="F:nucleobase transmembrane transporter activity"/>
    <property type="evidence" value="ECO:0007669"/>
    <property type="project" value="TreeGrafter"/>
</dbReference>
<comment type="caution">
    <text evidence="7">The sequence shown here is derived from an EMBL/GenBank/DDBJ whole genome shotgun (WGS) entry which is preliminary data.</text>
</comment>
<dbReference type="InterPro" id="IPR001248">
    <property type="entry name" value="Pur-cyt_permease"/>
</dbReference>
<dbReference type="Pfam" id="PF02133">
    <property type="entry name" value="Transp_cyt_pur"/>
    <property type="match status" value="1"/>
</dbReference>
<feature type="transmembrane region" description="Helical" evidence="6">
    <location>
        <begin position="29"/>
        <end position="49"/>
    </location>
</feature>
<protein>
    <submittedName>
        <fullName evidence="7">Purine-uracil permease NCS1</fullName>
    </submittedName>
</protein>
<comment type="subcellular location">
    <subcellularLocation>
        <location evidence="1">Membrane</location>
        <topology evidence="1">Multi-pass membrane protein</topology>
    </subcellularLocation>
</comment>
<dbReference type="PANTHER" id="PTHR30618:SF0">
    <property type="entry name" value="PURINE-URACIL PERMEASE NCS1"/>
    <property type="match status" value="1"/>
</dbReference>
<organism evidence="7 8">
    <name type="scientific">Iris pallida</name>
    <name type="common">Sweet iris</name>
    <dbReference type="NCBI Taxonomy" id="29817"/>
    <lineage>
        <taxon>Eukaryota</taxon>
        <taxon>Viridiplantae</taxon>
        <taxon>Streptophyta</taxon>
        <taxon>Embryophyta</taxon>
        <taxon>Tracheophyta</taxon>
        <taxon>Spermatophyta</taxon>
        <taxon>Magnoliopsida</taxon>
        <taxon>Liliopsida</taxon>
        <taxon>Asparagales</taxon>
        <taxon>Iridaceae</taxon>
        <taxon>Iridoideae</taxon>
        <taxon>Irideae</taxon>
        <taxon>Iris</taxon>
    </lineage>
</organism>
<feature type="transmembrane region" description="Helical" evidence="6">
    <location>
        <begin position="447"/>
        <end position="466"/>
    </location>
</feature>
<comment type="similarity">
    <text evidence="2">Belongs to the purine-cytosine permease (2.A.39) family.</text>
</comment>
<name>A0AAX6FB93_IRIPA</name>
<dbReference type="InterPro" id="IPR045225">
    <property type="entry name" value="Uracil/uridine/allantoin_perm"/>
</dbReference>
<sequence length="504" mass="54327">MTNSAATAAEEYLRPIPSSGRTTSGWDMASLWIGVVVNVPGYYLAGSLVDLGMSWWEGILTILLANSLLLFPLLLASHPGPRYGLSFPVLLRSAFGTRGALVPALLRAFVACGWCAIESWIGGQAISLLLFRRSSTTTSWTLQFSCFLLFLLLQLAIIYRGMPAIRALQKYCAPVLVALLALLFAWSYSKAGGLGEMLSTPSRLTPLTFWPVFLPSLTACIGSWSPLALSISDFTRYCRTQRDQALGQLGLPLFAALFAFFGLAITSSTQVVFGRVVPSPVDLLAEIGGPLATALGSLGITLAVVTTNVPANLVAPANVFVSLSPSRLSFPLGCAVTTAVGVAFQPWNLIGSSESFVYTWLVGYSAIVGPIIGILLTDYYVLRRTVLDVDDLYSASPLGAYYYWHGYNVVALGVLLLCVVPAVPGFLVKVGVVAGAPEAFLAIYDNSWFFGLFSSGFLYWIVSAGLGRWRTRVDAAANFDDPLLHVVDFLFHVMYLKKESKCGN</sequence>
<feature type="transmembrane region" description="Helical" evidence="6">
    <location>
        <begin position="249"/>
        <end position="273"/>
    </location>
</feature>
<evidence type="ECO:0000256" key="4">
    <source>
        <dbReference type="ARBA" id="ARBA00022989"/>
    </source>
</evidence>
<feature type="transmembrane region" description="Helical" evidence="6">
    <location>
        <begin position="209"/>
        <end position="229"/>
    </location>
</feature>